<evidence type="ECO:0000256" key="2">
    <source>
        <dbReference type="ARBA" id="ARBA00022692"/>
    </source>
</evidence>
<evidence type="ECO:0000256" key="7">
    <source>
        <dbReference type="SAM" id="Phobius"/>
    </source>
</evidence>
<dbReference type="GO" id="GO:0005741">
    <property type="term" value="C:mitochondrial outer membrane"/>
    <property type="evidence" value="ECO:0007669"/>
    <property type="project" value="TreeGrafter"/>
</dbReference>
<feature type="transmembrane region" description="Helical" evidence="7">
    <location>
        <begin position="393"/>
        <end position="412"/>
    </location>
</feature>
<dbReference type="AlphaFoldDB" id="A0A7S0D8G8"/>
<accession>A0A7S0D8G8</accession>
<feature type="compositionally biased region" description="Basic residues" evidence="6">
    <location>
        <begin position="145"/>
        <end position="157"/>
    </location>
</feature>
<sequence length="543" mass="63100">MLPHALLRNDSLLGDFTRGSEGDSMPEAIEAKDALEDLILQETQACDQLTEYMEYWQAQLQRRSFLVRLEFTTPWNPAGITTTQIKTNHRKVADMLTERLRRLGGELHQHNIQASKLKDDTAYIWTSKAWNLIHQTIGGFDERKERKRSARAKAKKRSNGDHNENPLMLEGKRRKLPLEDTLYYLPGFRTLIPPSTPKARIHARKLSLEMRAELGDAAPPVWWSWRTRKFLLLPYNLVCVPALLAAGYFALTRRKRVLGLTLTSLKSIGQFMYTHIYEPTKAIIDEIFFRHNVPHIDREALEMSRESLRKMLKSYFDEKFPNLPEQQRTEMANKMDMKAVSEEYSDLVNYAVTNTLRGDIPRLALIRMQFVEKEMLSMMDAVEMLLDKNEVNMQFTATVPALVLLYFSYYLLKLLIRRLTGRSSRTALSAKMRKEILRLDRLLNLKDYDDVKIQPHVRLGRLLSEEKLASKELNPVDMGRAVVIVHRLRKHLKERAGEVEPDEYEAISTDLKEILGELGPVTVRQQLAIIRRMRLSYGLFSYK</sequence>
<protein>
    <submittedName>
        <fullName evidence="8">Uncharacterized protein</fullName>
    </submittedName>
</protein>
<dbReference type="PANTHER" id="PTHR28234:SF1">
    <property type="entry name" value="NUCLEAR CONTROL OF ATPASE PROTEIN 2"/>
    <property type="match status" value="1"/>
</dbReference>
<evidence type="ECO:0000256" key="6">
    <source>
        <dbReference type="SAM" id="MobiDB-lite"/>
    </source>
</evidence>
<keyword evidence="4" id="KW-0496">Mitochondrion</keyword>
<keyword evidence="2 7" id="KW-0812">Transmembrane</keyword>
<evidence type="ECO:0000256" key="4">
    <source>
        <dbReference type="ARBA" id="ARBA00023128"/>
    </source>
</evidence>
<dbReference type="EMBL" id="HBEM01012854">
    <property type="protein sequence ID" value="CAD8447138.1"/>
    <property type="molecule type" value="Transcribed_RNA"/>
</dbReference>
<dbReference type="Pfam" id="PF08637">
    <property type="entry name" value="NCA2"/>
    <property type="match status" value="1"/>
</dbReference>
<feature type="transmembrane region" description="Helical" evidence="7">
    <location>
        <begin position="230"/>
        <end position="251"/>
    </location>
</feature>
<evidence type="ECO:0000256" key="1">
    <source>
        <dbReference type="ARBA" id="ARBA00004225"/>
    </source>
</evidence>
<dbReference type="PANTHER" id="PTHR28234">
    <property type="entry name" value="NUCLEAR CONTROL OF ATPASE PROTEIN 2"/>
    <property type="match status" value="1"/>
</dbReference>
<name>A0A7S0D8G8_9EUKA</name>
<dbReference type="InterPro" id="IPR013946">
    <property type="entry name" value="NCA2-like"/>
</dbReference>
<comment type="subcellular location">
    <subcellularLocation>
        <location evidence="1">Mitochondrion membrane</location>
        <topology evidence="1">Multi-pass membrane protein</topology>
    </subcellularLocation>
</comment>
<proteinExistence type="predicted"/>
<organism evidence="8">
    <name type="scientific">Amorphochlora amoebiformis</name>
    <dbReference type="NCBI Taxonomy" id="1561963"/>
    <lineage>
        <taxon>Eukaryota</taxon>
        <taxon>Sar</taxon>
        <taxon>Rhizaria</taxon>
        <taxon>Cercozoa</taxon>
        <taxon>Chlorarachniophyceae</taxon>
        <taxon>Amorphochlora</taxon>
    </lineage>
</organism>
<evidence type="ECO:0000256" key="3">
    <source>
        <dbReference type="ARBA" id="ARBA00022989"/>
    </source>
</evidence>
<evidence type="ECO:0000313" key="8">
    <source>
        <dbReference type="EMBL" id="CAD8447138.1"/>
    </source>
</evidence>
<feature type="region of interest" description="Disordered" evidence="6">
    <location>
        <begin position="143"/>
        <end position="167"/>
    </location>
</feature>
<reference evidence="8" key="1">
    <citation type="submission" date="2021-01" db="EMBL/GenBank/DDBJ databases">
        <authorList>
            <person name="Corre E."/>
            <person name="Pelletier E."/>
            <person name="Niang G."/>
            <person name="Scheremetjew M."/>
            <person name="Finn R."/>
            <person name="Kale V."/>
            <person name="Holt S."/>
            <person name="Cochrane G."/>
            <person name="Meng A."/>
            <person name="Brown T."/>
            <person name="Cohen L."/>
        </authorList>
    </citation>
    <scope>NUCLEOTIDE SEQUENCE</scope>
    <source>
        <strain evidence="8">CCMP2058</strain>
    </source>
</reference>
<keyword evidence="3 7" id="KW-1133">Transmembrane helix</keyword>
<gene>
    <name evidence="8" type="ORF">LAMO00422_LOCUS8945</name>
</gene>
<keyword evidence="5 7" id="KW-0472">Membrane</keyword>
<evidence type="ECO:0000256" key="5">
    <source>
        <dbReference type="ARBA" id="ARBA00023136"/>
    </source>
</evidence>